<evidence type="ECO:0000259" key="9">
    <source>
        <dbReference type="Pfam" id="PF05504"/>
    </source>
</evidence>
<feature type="transmembrane region" description="Helical" evidence="8">
    <location>
        <begin position="300"/>
        <end position="318"/>
    </location>
</feature>
<dbReference type="NCBIfam" id="TIGR02887">
    <property type="entry name" value="spore_ger_x_C"/>
    <property type="match status" value="1"/>
</dbReference>
<keyword evidence="7" id="KW-0449">Lipoprotein</keyword>
<feature type="transmembrane region" description="Helical" evidence="8">
    <location>
        <begin position="35"/>
        <end position="55"/>
    </location>
</feature>
<feature type="domain" description="Spore germination protein N-terminal" evidence="10">
    <location>
        <begin position="376"/>
        <end position="541"/>
    </location>
</feature>
<dbReference type="NCBIfam" id="TIGR00912">
    <property type="entry name" value="2A0309"/>
    <property type="match status" value="1"/>
</dbReference>
<keyword evidence="3" id="KW-0309">Germination</keyword>
<dbReference type="OrthoDB" id="9816067at2"/>
<keyword evidence="4" id="KW-0732">Signal</keyword>
<dbReference type="InterPro" id="IPR038501">
    <property type="entry name" value="Spore_GerAC_C_sf"/>
</dbReference>
<organism evidence="11 12">
    <name type="scientific">Carboxydocella sporoproducens DSM 16521</name>
    <dbReference type="NCBI Taxonomy" id="1121270"/>
    <lineage>
        <taxon>Bacteria</taxon>
        <taxon>Bacillati</taxon>
        <taxon>Bacillota</taxon>
        <taxon>Clostridia</taxon>
        <taxon>Eubacteriales</taxon>
        <taxon>Clostridiales Family XVI. Incertae Sedis</taxon>
        <taxon>Carboxydocella</taxon>
    </lineage>
</organism>
<evidence type="ECO:0000256" key="1">
    <source>
        <dbReference type="ARBA" id="ARBA00004635"/>
    </source>
</evidence>
<protein>
    <submittedName>
        <fullName evidence="11">Spore germination protein (Amino acid permease)/germination protein, Ger(X)C family</fullName>
    </submittedName>
</protein>
<dbReference type="InterPro" id="IPR008844">
    <property type="entry name" value="Spore_GerAC-like"/>
</dbReference>
<evidence type="ECO:0000256" key="8">
    <source>
        <dbReference type="SAM" id="Phobius"/>
    </source>
</evidence>
<evidence type="ECO:0000256" key="5">
    <source>
        <dbReference type="ARBA" id="ARBA00023136"/>
    </source>
</evidence>
<keyword evidence="8" id="KW-1133">Transmembrane helix</keyword>
<keyword evidence="12" id="KW-1185">Reference proteome</keyword>
<accession>A0A1T4LD86</accession>
<reference evidence="12" key="1">
    <citation type="submission" date="2017-02" db="EMBL/GenBank/DDBJ databases">
        <authorList>
            <person name="Varghese N."/>
            <person name="Submissions S."/>
        </authorList>
    </citation>
    <scope>NUCLEOTIDE SEQUENCE [LARGE SCALE GENOMIC DNA]</scope>
    <source>
        <strain evidence="12">DSM 16521</strain>
    </source>
</reference>
<dbReference type="InterPro" id="IPR004761">
    <property type="entry name" value="Spore_GerAB"/>
</dbReference>
<dbReference type="InterPro" id="IPR046953">
    <property type="entry name" value="Spore_GerAC-like_C"/>
</dbReference>
<comment type="subcellular location">
    <subcellularLocation>
        <location evidence="1">Membrane</location>
        <topology evidence="1">Lipid-anchor</topology>
    </subcellularLocation>
</comment>
<proteinExistence type="inferred from homology"/>
<dbReference type="EMBL" id="FUXM01000001">
    <property type="protein sequence ID" value="SJZ52709.1"/>
    <property type="molecule type" value="Genomic_DNA"/>
</dbReference>
<dbReference type="PANTHER" id="PTHR35789">
    <property type="entry name" value="SPORE GERMINATION PROTEIN B3"/>
    <property type="match status" value="1"/>
</dbReference>
<feature type="transmembrane region" description="Helical" evidence="8">
    <location>
        <begin position="140"/>
        <end position="160"/>
    </location>
</feature>
<dbReference type="GO" id="GO:0016020">
    <property type="term" value="C:membrane"/>
    <property type="evidence" value="ECO:0007669"/>
    <property type="project" value="UniProtKB-SubCell"/>
</dbReference>
<sequence>MTPWQAILLGVSAIFSTSILFVPAITTHHALNDSWVSAILATLAGFLLAEIQIRLQSYYPGQHLLSILRQTWGKLGWLIGLGYAFWFFHVTIEVFQEFTTILVAVFMPETPKMIFFLTILVPILYCLNLGIHTLARTAEIFLPVSFIFFVILALLALPNYQFDNLLPFLDRGFLPVLKGAVTPASWFAEIVCLSFLIYHGNQQTQRRGRKIGYGIIAICGFLFTINVIGIVSIFGPLYVRKLVFPTLSGARVISLFNFLERLESLFLSFWILTVFVKLAIWYWLTCFAIKDIFNLKSREVTIGLLLLPLMVASNYFLYDNISQLVAFLGGIWPVYTLLTFGFVIPFCLLLWLAGRKLLFPLLIFLLLLNSGCWSIKELNRRAVALGLAIDPGPGNTLRLTAEVIKPEQSAREVAPTQRRILVSSSGETIFAAARNLSLSVSRELYWGHVIAVLINEDLARENPGKLLDFFTRYPEIRENVWLFVTKGSAARFLAARPQFETSMAQQIGFLATTSGGYSLRLYQFINQWIDPEITPVLGLLELKGQNPVFGGLAVFDNSRLKGFLSVNEMRAYMWLINEIKNGAITIDLRNNKKLTVQIRLAECSKELVKSRPLTFKLKIRLKANLTEQQTHINLADPEAYKKVEKLLARDLTIRLNSTINKFKHWQVDPLGLGKTFHRQQHHLWHQYEKNWPDLIASSQILIQVNVNLENIGLTSQSFTREETR</sequence>
<dbReference type="PANTHER" id="PTHR35789:SF1">
    <property type="entry name" value="SPORE GERMINATION PROTEIN B3"/>
    <property type="match status" value="1"/>
</dbReference>
<evidence type="ECO:0000313" key="12">
    <source>
        <dbReference type="Proteomes" id="UP000189933"/>
    </source>
</evidence>
<evidence type="ECO:0000256" key="7">
    <source>
        <dbReference type="ARBA" id="ARBA00023288"/>
    </source>
</evidence>
<feature type="transmembrane region" description="Helical" evidence="8">
    <location>
        <begin position="75"/>
        <end position="92"/>
    </location>
</feature>
<dbReference type="InterPro" id="IPR057336">
    <property type="entry name" value="GerAC_N"/>
</dbReference>
<dbReference type="Gene3D" id="3.30.300.210">
    <property type="entry name" value="Nutrient germinant receptor protein C, domain 3"/>
    <property type="match status" value="1"/>
</dbReference>
<gene>
    <name evidence="11" type="ORF">SAMN02745885_00156</name>
</gene>
<feature type="transmembrane region" description="Helical" evidence="8">
    <location>
        <begin position="7"/>
        <end position="29"/>
    </location>
</feature>
<dbReference type="Pfam" id="PF05504">
    <property type="entry name" value="Spore_GerAC"/>
    <property type="match status" value="1"/>
</dbReference>
<dbReference type="Proteomes" id="UP000189933">
    <property type="component" value="Unassembled WGS sequence"/>
</dbReference>
<dbReference type="Pfam" id="PF03845">
    <property type="entry name" value="Spore_permease"/>
    <property type="match status" value="1"/>
</dbReference>
<keyword evidence="8" id="KW-0812">Transmembrane</keyword>
<feature type="transmembrane region" description="Helical" evidence="8">
    <location>
        <begin position="265"/>
        <end position="288"/>
    </location>
</feature>
<dbReference type="Gene3D" id="6.20.190.10">
    <property type="entry name" value="Nutrient germinant receptor protein C, domain 1"/>
    <property type="match status" value="1"/>
</dbReference>
<evidence type="ECO:0000256" key="4">
    <source>
        <dbReference type="ARBA" id="ARBA00022729"/>
    </source>
</evidence>
<evidence type="ECO:0000313" key="11">
    <source>
        <dbReference type="EMBL" id="SJZ52709.1"/>
    </source>
</evidence>
<dbReference type="GO" id="GO:0009847">
    <property type="term" value="P:spore germination"/>
    <property type="evidence" value="ECO:0007669"/>
    <property type="project" value="InterPro"/>
</dbReference>
<keyword evidence="5 8" id="KW-0472">Membrane</keyword>
<dbReference type="AlphaFoldDB" id="A0A1T4LD86"/>
<dbReference type="Pfam" id="PF25198">
    <property type="entry name" value="Spore_GerAC_N"/>
    <property type="match status" value="1"/>
</dbReference>
<evidence type="ECO:0000256" key="2">
    <source>
        <dbReference type="ARBA" id="ARBA00007886"/>
    </source>
</evidence>
<name>A0A1T4LD86_9FIRM</name>
<feature type="domain" description="Spore germination GerAC-like C-terminal" evidence="9">
    <location>
        <begin position="551"/>
        <end position="712"/>
    </location>
</feature>
<feature type="transmembrane region" description="Helical" evidence="8">
    <location>
        <begin position="180"/>
        <end position="199"/>
    </location>
</feature>
<evidence type="ECO:0000256" key="6">
    <source>
        <dbReference type="ARBA" id="ARBA00023139"/>
    </source>
</evidence>
<evidence type="ECO:0000256" key="3">
    <source>
        <dbReference type="ARBA" id="ARBA00022544"/>
    </source>
</evidence>
<feature type="transmembrane region" description="Helical" evidence="8">
    <location>
        <begin position="211"/>
        <end position="239"/>
    </location>
</feature>
<feature type="transmembrane region" description="Helical" evidence="8">
    <location>
        <begin position="112"/>
        <end position="131"/>
    </location>
</feature>
<comment type="similarity">
    <text evidence="2">Belongs to the GerABKC lipoprotein family.</text>
</comment>
<evidence type="ECO:0000259" key="10">
    <source>
        <dbReference type="Pfam" id="PF25198"/>
    </source>
</evidence>
<feature type="transmembrane region" description="Helical" evidence="8">
    <location>
        <begin position="357"/>
        <end position="376"/>
    </location>
</feature>
<feature type="transmembrane region" description="Helical" evidence="8">
    <location>
        <begin position="324"/>
        <end position="350"/>
    </location>
</feature>
<keyword evidence="6" id="KW-0564">Palmitate</keyword>
<dbReference type="RefSeq" id="WP_078664304.1">
    <property type="nucleotide sequence ID" value="NZ_FUXM01000001.1"/>
</dbReference>